<dbReference type="RefSeq" id="WP_254011302.1">
    <property type="nucleotide sequence ID" value="NZ_JAMZMM010000058.1"/>
</dbReference>
<dbReference type="Proteomes" id="UP001204953">
    <property type="component" value="Unassembled WGS sequence"/>
</dbReference>
<keyword evidence="2" id="KW-1185">Reference proteome</keyword>
<reference evidence="1" key="1">
    <citation type="submission" date="2022-06" db="EMBL/GenBank/DDBJ databases">
        <title>New cyanobacteria of genus Symplocastrum in benthos of Lake Baikal.</title>
        <authorList>
            <person name="Sorokovikova E."/>
            <person name="Tikhonova I."/>
            <person name="Krasnopeev A."/>
            <person name="Evseev P."/>
            <person name="Gladkikh A."/>
            <person name="Belykh O."/>
        </authorList>
    </citation>
    <scope>NUCLEOTIDE SEQUENCE</scope>
    <source>
        <strain evidence="1">BBK-W-15</strain>
    </source>
</reference>
<evidence type="ECO:0000313" key="2">
    <source>
        <dbReference type="Proteomes" id="UP001204953"/>
    </source>
</evidence>
<accession>A0AAE3GRG9</accession>
<protein>
    <submittedName>
        <fullName evidence="1">Uncharacterized protein</fullName>
    </submittedName>
</protein>
<proteinExistence type="predicted"/>
<dbReference type="AlphaFoldDB" id="A0AAE3GRG9"/>
<dbReference type="EMBL" id="JAMZMM010000058">
    <property type="protein sequence ID" value="MCP2728508.1"/>
    <property type="molecule type" value="Genomic_DNA"/>
</dbReference>
<name>A0AAE3GRG9_9CYAN</name>
<gene>
    <name evidence="1" type="ORF">NJ959_08465</name>
</gene>
<organism evidence="1 2">
    <name type="scientific">Limnofasciculus baicalensis BBK-W-15</name>
    <dbReference type="NCBI Taxonomy" id="2699891"/>
    <lineage>
        <taxon>Bacteria</taxon>
        <taxon>Bacillati</taxon>
        <taxon>Cyanobacteriota</taxon>
        <taxon>Cyanophyceae</taxon>
        <taxon>Coleofasciculales</taxon>
        <taxon>Coleofasciculaceae</taxon>
        <taxon>Limnofasciculus</taxon>
        <taxon>Limnofasciculus baicalensis</taxon>
    </lineage>
</organism>
<sequence length="103" mass="11951">MNVTVVSIEPTQDSRIFEVKVLIGQDLHKFPITVKLDRIGEREMQILKSDDNYRNIFQFNLKLDREISKLVFLVYNKEIVELPAVIGNFYEGEILSVKLPANI</sequence>
<comment type="caution">
    <text evidence="1">The sequence shown here is derived from an EMBL/GenBank/DDBJ whole genome shotgun (WGS) entry which is preliminary data.</text>
</comment>
<evidence type="ECO:0000313" key="1">
    <source>
        <dbReference type="EMBL" id="MCP2728508.1"/>
    </source>
</evidence>